<feature type="domain" description="N-acetyltransferase" evidence="3">
    <location>
        <begin position="187"/>
        <end position="333"/>
    </location>
</feature>
<evidence type="ECO:0000259" key="3">
    <source>
        <dbReference type="PROSITE" id="PS51186"/>
    </source>
</evidence>
<dbReference type="EC" id="2.3.1.-" evidence="4"/>
<dbReference type="GO" id="GO:0016746">
    <property type="term" value="F:acyltransferase activity"/>
    <property type="evidence" value="ECO:0007669"/>
    <property type="project" value="UniProtKB-KW"/>
</dbReference>
<dbReference type="Pfam" id="PF13508">
    <property type="entry name" value="Acetyltransf_7"/>
    <property type="match status" value="1"/>
</dbReference>
<dbReference type="Proteomes" id="UP001442841">
    <property type="component" value="Chromosome"/>
</dbReference>
<sequence length="333" mass="36943">MTHSLDEVTPLRWRAAELADLPEIHSLLTAVSAFDDTTQRWGPEELEEWYSATGDLASDLIVIGFEGGSMVAVGWNVTETSGTIRLDGAVHPAFRHQGIGRRLFQWQLDRARDWFLAFGDAPEVCHLAFSDAPMTNKRSMFEHAGLKATRWLIDMVCQFPLTSRVAEFVVTPVLGVRFEQFSDRWVEPTREAHNAAFADRWGAQPVGPQDWIASLAVEHARPELSWVAIDELERVVGYALNSSASEPGGPSVGWTDRLGVRPEQRGRNIARVLLARSLDSFRRAGKDAGGVGLDSVDGGGTTLYRSLGYEPTDTIIQYELHESREQARAALDN</sequence>
<dbReference type="EMBL" id="CP154795">
    <property type="protein sequence ID" value="XAN07433.1"/>
    <property type="molecule type" value="Genomic_DNA"/>
</dbReference>
<name>A0ABZ3FN23_9ACTN</name>
<feature type="domain" description="N-acetyltransferase" evidence="3">
    <location>
        <begin position="11"/>
        <end position="196"/>
    </location>
</feature>
<keyword evidence="2 4" id="KW-0012">Acyltransferase</keyword>
<gene>
    <name evidence="4" type="ORF">AADG42_09055</name>
</gene>
<dbReference type="Pfam" id="PF00583">
    <property type="entry name" value="Acetyltransf_1"/>
    <property type="match status" value="1"/>
</dbReference>
<dbReference type="Gene3D" id="3.40.630.30">
    <property type="match status" value="1"/>
</dbReference>
<dbReference type="PROSITE" id="PS51186">
    <property type="entry name" value="GNAT"/>
    <property type="match status" value="2"/>
</dbReference>
<reference evidence="4 5" key="1">
    <citation type="submission" date="2024-04" db="EMBL/GenBank/DDBJ databases">
        <title>Isolation of an actinomycete strain from pig manure.</title>
        <authorList>
            <person name="Gong T."/>
            <person name="Yu Z."/>
            <person name="An M."/>
            <person name="Wei C."/>
            <person name="Yang W."/>
            <person name="Liu L."/>
        </authorList>
    </citation>
    <scope>NUCLEOTIDE SEQUENCE [LARGE SCALE GENOMIC DNA]</scope>
    <source>
        <strain evidence="4 5">ZF39</strain>
    </source>
</reference>
<keyword evidence="1 4" id="KW-0808">Transferase</keyword>
<dbReference type="InterPro" id="IPR000182">
    <property type="entry name" value="GNAT_dom"/>
</dbReference>
<keyword evidence="5" id="KW-1185">Reference proteome</keyword>
<evidence type="ECO:0000313" key="5">
    <source>
        <dbReference type="Proteomes" id="UP001442841"/>
    </source>
</evidence>
<evidence type="ECO:0000313" key="4">
    <source>
        <dbReference type="EMBL" id="XAN07433.1"/>
    </source>
</evidence>
<evidence type="ECO:0000256" key="2">
    <source>
        <dbReference type="ARBA" id="ARBA00023315"/>
    </source>
</evidence>
<accession>A0ABZ3FN23</accession>
<dbReference type="CDD" id="cd04301">
    <property type="entry name" value="NAT_SF"/>
    <property type="match status" value="2"/>
</dbReference>
<dbReference type="InterPro" id="IPR016181">
    <property type="entry name" value="Acyl_CoA_acyltransferase"/>
</dbReference>
<protein>
    <submittedName>
        <fullName evidence="4">GNAT family N-acetyltransferase</fullName>
        <ecNumber evidence="4">2.3.1.-</ecNumber>
    </submittedName>
</protein>
<evidence type="ECO:0000256" key="1">
    <source>
        <dbReference type="ARBA" id="ARBA00022679"/>
    </source>
</evidence>
<dbReference type="SUPFAM" id="SSF55729">
    <property type="entry name" value="Acyl-CoA N-acyltransferases (Nat)"/>
    <property type="match status" value="2"/>
</dbReference>
<dbReference type="RefSeq" id="WP_425308892.1">
    <property type="nucleotide sequence ID" value="NZ_CP154795.1"/>
</dbReference>
<dbReference type="InterPro" id="IPR050832">
    <property type="entry name" value="Bact_Acetyltransf"/>
</dbReference>
<dbReference type="PANTHER" id="PTHR43877">
    <property type="entry name" value="AMINOALKYLPHOSPHONATE N-ACETYLTRANSFERASE-RELATED-RELATED"/>
    <property type="match status" value="1"/>
</dbReference>
<organism evidence="4 5">
    <name type="scientific">Ammonicoccus fulvus</name>
    <dbReference type="NCBI Taxonomy" id="3138240"/>
    <lineage>
        <taxon>Bacteria</taxon>
        <taxon>Bacillati</taxon>
        <taxon>Actinomycetota</taxon>
        <taxon>Actinomycetes</taxon>
        <taxon>Propionibacteriales</taxon>
        <taxon>Propionibacteriaceae</taxon>
        <taxon>Ammonicoccus</taxon>
    </lineage>
</organism>
<proteinExistence type="predicted"/>